<organism evidence="8 9">
    <name type="scientific">Aeromicrobium halocynthiae</name>
    <dbReference type="NCBI Taxonomy" id="560557"/>
    <lineage>
        <taxon>Bacteria</taxon>
        <taxon>Bacillati</taxon>
        <taxon>Actinomycetota</taxon>
        <taxon>Actinomycetes</taxon>
        <taxon>Propionibacteriales</taxon>
        <taxon>Nocardioidaceae</taxon>
        <taxon>Aeromicrobium</taxon>
    </lineage>
</organism>
<evidence type="ECO:0000256" key="2">
    <source>
        <dbReference type="ARBA" id="ARBA00023015"/>
    </source>
</evidence>
<sequence>MTTLPLAPATVSVGGVPIGLLRPVRDGTVSANRAVTTRSRRLSDDEVGFDVRRTVRAHGPELFGFALNACGDRALADDCVQETFVRAWQSRRRFDPERGSMRTWLFAIARNVVIDELRARARRPVADAESRLEHRQDPVGDHDRMVAHVTLVWALAQLSEAHRRVVVAVRLEGLAYEDLSRRDGVPVATLRTRMYHALRRLREILGEEA</sequence>
<evidence type="ECO:0008006" key="10">
    <source>
        <dbReference type="Google" id="ProtNLM"/>
    </source>
</evidence>
<gene>
    <name evidence="8" type="ORF">GCM10009821_14900</name>
</gene>
<keyword evidence="2" id="KW-0805">Transcription regulation</keyword>
<evidence type="ECO:0000256" key="4">
    <source>
        <dbReference type="ARBA" id="ARBA00023125"/>
    </source>
</evidence>
<dbReference type="InterPro" id="IPR007627">
    <property type="entry name" value="RNA_pol_sigma70_r2"/>
</dbReference>
<dbReference type="InterPro" id="IPR039425">
    <property type="entry name" value="RNA_pol_sigma-70-like"/>
</dbReference>
<evidence type="ECO:0000256" key="3">
    <source>
        <dbReference type="ARBA" id="ARBA00023082"/>
    </source>
</evidence>
<dbReference type="Pfam" id="PF08281">
    <property type="entry name" value="Sigma70_r4_2"/>
    <property type="match status" value="1"/>
</dbReference>
<keyword evidence="5" id="KW-0804">Transcription</keyword>
<protein>
    <recommendedName>
        <fullName evidence="10">Sigma-70 family RNA polymerase sigma factor</fullName>
    </recommendedName>
</protein>
<comment type="caution">
    <text evidence="8">The sequence shown here is derived from an EMBL/GenBank/DDBJ whole genome shotgun (WGS) entry which is preliminary data.</text>
</comment>
<dbReference type="Pfam" id="PF04542">
    <property type="entry name" value="Sigma70_r2"/>
    <property type="match status" value="1"/>
</dbReference>
<dbReference type="Gene3D" id="1.10.10.10">
    <property type="entry name" value="Winged helix-like DNA-binding domain superfamily/Winged helix DNA-binding domain"/>
    <property type="match status" value="1"/>
</dbReference>
<feature type="domain" description="RNA polymerase sigma-70 region 2" evidence="6">
    <location>
        <begin position="55"/>
        <end position="123"/>
    </location>
</feature>
<dbReference type="SUPFAM" id="SSF88946">
    <property type="entry name" value="Sigma2 domain of RNA polymerase sigma factors"/>
    <property type="match status" value="1"/>
</dbReference>
<comment type="similarity">
    <text evidence="1">Belongs to the sigma-70 factor family. ECF subfamily.</text>
</comment>
<dbReference type="SUPFAM" id="SSF88659">
    <property type="entry name" value="Sigma3 and sigma4 domains of RNA polymerase sigma factors"/>
    <property type="match status" value="1"/>
</dbReference>
<feature type="domain" description="RNA polymerase sigma factor 70 region 4 type 2" evidence="7">
    <location>
        <begin position="154"/>
        <end position="201"/>
    </location>
</feature>
<dbReference type="InterPro" id="IPR014284">
    <property type="entry name" value="RNA_pol_sigma-70_dom"/>
</dbReference>
<evidence type="ECO:0000313" key="8">
    <source>
        <dbReference type="EMBL" id="GAA2076604.1"/>
    </source>
</evidence>
<dbReference type="InterPro" id="IPR013249">
    <property type="entry name" value="RNA_pol_sigma70_r4_t2"/>
</dbReference>
<dbReference type="InterPro" id="IPR036388">
    <property type="entry name" value="WH-like_DNA-bd_sf"/>
</dbReference>
<evidence type="ECO:0000259" key="7">
    <source>
        <dbReference type="Pfam" id="PF08281"/>
    </source>
</evidence>
<reference evidence="8 9" key="1">
    <citation type="journal article" date="2019" name="Int. J. Syst. Evol. Microbiol.">
        <title>The Global Catalogue of Microorganisms (GCM) 10K type strain sequencing project: providing services to taxonomists for standard genome sequencing and annotation.</title>
        <authorList>
            <consortium name="The Broad Institute Genomics Platform"/>
            <consortium name="The Broad Institute Genome Sequencing Center for Infectious Disease"/>
            <person name="Wu L."/>
            <person name="Ma J."/>
        </authorList>
    </citation>
    <scope>NUCLEOTIDE SEQUENCE [LARGE SCALE GENOMIC DNA]</scope>
    <source>
        <strain evidence="8 9">JCM 15749</strain>
    </source>
</reference>
<dbReference type="InterPro" id="IPR013325">
    <property type="entry name" value="RNA_pol_sigma_r2"/>
</dbReference>
<keyword evidence="4" id="KW-0238">DNA-binding</keyword>
<keyword evidence="9" id="KW-1185">Reference proteome</keyword>
<dbReference type="Proteomes" id="UP001501480">
    <property type="component" value="Unassembled WGS sequence"/>
</dbReference>
<accession>A0ABN2VYU9</accession>
<evidence type="ECO:0000259" key="6">
    <source>
        <dbReference type="Pfam" id="PF04542"/>
    </source>
</evidence>
<dbReference type="PANTHER" id="PTHR43133">
    <property type="entry name" value="RNA POLYMERASE ECF-TYPE SIGMA FACTO"/>
    <property type="match status" value="1"/>
</dbReference>
<proteinExistence type="inferred from homology"/>
<dbReference type="EMBL" id="BAAAPY010000004">
    <property type="protein sequence ID" value="GAA2076604.1"/>
    <property type="molecule type" value="Genomic_DNA"/>
</dbReference>
<name>A0ABN2VYU9_9ACTN</name>
<dbReference type="InterPro" id="IPR013324">
    <property type="entry name" value="RNA_pol_sigma_r3/r4-like"/>
</dbReference>
<keyword evidence="3" id="KW-0731">Sigma factor</keyword>
<dbReference type="NCBIfam" id="TIGR02937">
    <property type="entry name" value="sigma70-ECF"/>
    <property type="match status" value="1"/>
</dbReference>
<evidence type="ECO:0000256" key="1">
    <source>
        <dbReference type="ARBA" id="ARBA00010641"/>
    </source>
</evidence>
<dbReference type="Gene3D" id="1.10.1740.10">
    <property type="match status" value="1"/>
</dbReference>
<dbReference type="PANTHER" id="PTHR43133:SF8">
    <property type="entry name" value="RNA POLYMERASE SIGMA FACTOR HI_1459-RELATED"/>
    <property type="match status" value="1"/>
</dbReference>
<evidence type="ECO:0000313" key="9">
    <source>
        <dbReference type="Proteomes" id="UP001501480"/>
    </source>
</evidence>
<dbReference type="CDD" id="cd06171">
    <property type="entry name" value="Sigma70_r4"/>
    <property type="match status" value="1"/>
</dbReference>
<evidence type="ECO:0000256" key="5">
    <source>
        <dbReference type="ARBA" id="ARBA00023163"/>
    </source>
</evidence>